<evidence type="ECO:0008006" key="4">
    <source>
        <dbReference type="Google" id="ProtNLM"/>
    </source>
</evidence>
<dbReference type="InterPro" id="IPR009003">
    <property type="entry name" value="Peptidase_S1_PA"/>
</dbReference>
<dbReference type="AlphaFoldDB" id="A0A2K9LKL9"/>
<dbReference type="SUPFAM" id="SSF50494">
    <property type="entry name" value="Trypsin-like serine proteases"/>
    <property type="match status" value="1"/>
</dbReference>
<name>A0A2K9LKL9_9GAMM</name>
<evidence type="ECO:0000313" key="2">
    <source>
        <dbReference type="EMBL" id="AUM12906.1"/>
    </source>
</evidence>
<keyword evidence="1" id="KW-0732">Signal</keyword>
<keyword evidence="3" id="KW-1185">Reference proteome</keyword>
<proteinExistence type="predicted"/>
<protein>
    <recommendedName>
        <fullName evidence="4">Serine protease</fullName>
    </recommendedName>
</protein>
<feature type="chain" id="PRO_5014616741" description="Serine protease" evidence="1">
    <location>
        <begin position="21"/>
        <end position="515"/>
    </location>
</feature>
<feature type="signal peptide" evidence="1">
    <location>
        <begin position="1"/>
        <end position="20"/>
    </location>
</feature>
<organism evidence="2 3">
    <name type="scientific">Ketobacter alkanivorans</name>
    <dbReference type="NCBI Taxonomy" id="1917421"/>
    <lineage>
        <taxon>Bacteria</taxon>
        <taxon>Pseudomonadati</taxon>
        <taxon>Pseudomonadota</taxon>
        <taxon>Gammaproteobacteria</taxon>
        <taxon>Pseudomonadales</taxon>
        <taxon>Ketobacteraceae</taxon>
        <taxon>Ketobacter</taxon>
    </lineage>
</organism>
<reference evidence="3" key="1">
    <citation type="submission" date="2017-08" db="EMBL/GenBank/DDBJ databases">
        <title>Direct submision.</title>
        <authorList>
            <person name="Kim S.-J."/>
            <person name="Rhee S.-K."/>
        </authorList>
    </citation>
    <scope>NUCLEOTIDE SEQUENCE [LARGE SCALE GENOMIC DNA]</scope>
    <source>
        <strain evidence="3">GI5</strain>
    </source>
</reference>
<accession>A0A2K9LKL9</accession>
<gene>
    <name evidence="2" type="ORF">Kalk_10940</name>
</gene>
<dbReference type="Proteomes" id="UP000235116">
    <property type="component" value="Chromosome"/>
</dbReference>
<dbReference type="KEGG" id="kak:Kalk_10940"/>
<sequence length="515" mass="57065">MCHRILFAACIMIASASALAGNATIETTLQPNVAAVTAKIGNRVEKGFAIVIGENKDKYYFATANHVVRGKTSREKTESISVQFHLAEALKFDADLHSVSDRKYDIAFFTVKKHQQAIRLSAHNDRPPMVLFRWDSMGSPNSDLVGRTVSSIGKLGKWEVISKQARIERQESPYLYIKNLNVDKGSSGSPLLDENGFIGLLTDHDADSTKAISLTQVKALAQKHGIPWNLSERATETDLSGTWQVQEKWEGDSSFEAPTSIELTHLDLVRFKIHAAESGAKGFGIIQGRRAKVWWDSNLWGDEFGEFSLKSDSNNTISLHGRAVDEDSGEEYQIRVTRLGAVPESGRTNGIAGCWNMQNLGTMTINPDNTAISGPFQGRLYALGSDHYEILWNRFVDKLTLSADRRTLQGSNNYAWPITAQKVDGATGSISGTWNWGGQIMTFQTDGSVSVNTITVGRWLSTKHHDVEVHWLSRLGYFVRYQPNAPTLMGTMGIRFETIQPVPNIEIGPLFGKRC</sequence>
<dbReference type="Pfam" id="PF13365">
    <property type="entry name" value="Trypsin_2"/>
    <property type="match status" value="1"/>
</dbReference>
<evidence type="ECO:0000313" key="3">
    <source>
        <dbReference type="Proteomes" id="UP000235116"/>
    </source>
</evidence>
<evidence type="ECO:0000256" key="1">
    <source>
        <dbReference type="SAM" id="SignalP"/>
    </source>
</evidence>
<dbReference type="EMBL" id="CP022684">
    <property type="protein sequence ID" value="AUM12906.1"/>
    <property type="molecule type" value="Genomic_DNA"/>
</dbReference>
<dbReference type="Gene3D" id="2.40.10.120">
    <property type="match status" value="1"/>
</dbReference>